<evidence type="ECO:0000256" key="1">
    <source>
        <dbReference type="ARBA" id="ARBA00001031"/>
    </source>
</evidence>
<dbReference type="NCBIfam" id="TIGR01135">
    <property type="entry name" value="glmS"/>
    <property type="match status" value="1"/>
</dbReference>
<feature type="active site" description="For Fru-6P isomerization activity" evidence="8">
    <location>
        <position position="690"/>
    </location>
</feature>
<dbReference type="FunFam" id="3.40.50.10490:FF:000001">
    <property type="entry name" value="Glutamine--fructose-6-phosphate aminotransferase [isomerizing]"/>
    <property type="match status" value="1"/>
</dbReference>
<dbReference type="CDD" id="cd05009">
    <property type="entry name" value="SIS_GlmS_GlmD_2"/>
    <property type="match status" value="1"/>
</dbReference>
<comment type="function">
    <text evidence="8">Catalyzes the first step in hexosamine metabolism, converting fructose-6P into glucosamine-6P using glutamine as a nitrogen source.</text>
</comment>
<dbReference type="PROSITE" id="PS51278">
    <property type="entry name" value="GATASE_TYPE_2"/>
    <property type="match status" value="1"/>
</dbReference>
<accession>A0A917SIS6</accession>
<feature type="active site" description="Nucleophile; for GATase activity" evidence="8">
    <location>
        <position position="33"/>
    </location>
</feature>
<dbReference type="GO" id="GO:0097367">
    <property type="term" value="F:carbohydrate derivative binding"/>
    <property type="evidence" value="ECO:0007669"/>
    <property type="project" value="InterPro"/>
</dbReference>
<protein>
    <recommendedName>
        <fullName evidence="3 8">Glutamine--fructose-6-phosphate aminotransferase [isomerizing]</fullName>
        <ecNumber evidence="2 8">2.6.1.16</ecNumber>
    </recommendedName>
    <alternativeName>
        <fullName evidence="8">D-fructose-6-phosphate amidotransferase</fullName>
    </alternativeName>
    <alternativeName>
        <fullName evidence="8">GFAT</fullName>
    </alternativeName>
    <alternativeName>
        <fullName evidence="8">Glucosamine-6-phosphate synthase</fullName>
    </alternativeName>
    <alternativeName>
        <fullName evidence="8">Hexosephosphate aminotransferase</fullName>
    </alternativeName>
    <alternativeName>
        <fullName evidence="8">L-glutamine--D-fructose-6-phosphate amidotransferase</fullName>
    </alternativeName>
</protein>
<comment type="caution">
    <text evidence="12">The sequence shown here is derived from an EMBL/GenBank/DDBJ whole genome shotgun (WGS) entry which is preliminary data.</text>
</comment>
<feature type="initiator methionine" description="Removed" evidence="8">
    <location>
        <position position="32"/>
    </location>
</feature>
<keyword evidence="6" id="KW-0677">Repeat</keyword>
<dbReference type="EMBL" id="BMMZ01000019">
    <property type="protein sequence ID" value="GGL82800.1"/>
    <property type="molecule type" value="Genomic_DNA"/>
</dbReference>
<evidence type="ECO:0000256" key="6">
    <source>
        <dbReference type="ARBA" id="ARBA00022737"/>
    </source>
</evidence>
<dbReference type="HAMAP" id="MF_00164">
    <property type="entry name" value="GlmS"/>
    <property type="match status" value="1"/>
</dbReference>
<feature type="domain" description="SIS" evidence="11">
    <location>
        <begin position="369"/>
        <end position="508"/>
    </location>
</feature>
<dbReference type="InterPro" id="IPR005855">
    <property type="entry name" value="GFAT"/>
</dbReference>
<dbReference type="GO" id="GO:0004360">
    <property type="term" value="F:glutamine-fructose-6-phosphate transaminase (isomerizing) activity"/>
    <property type="evidence" value="ECO:0007669"/>
    <property type="project" value="UniProtKB-UniRule"/>
</dbReference>
<dbReference type="GO" id="GO:0006047">
    <property type="term" value="P:UDP-N-acetylglucosamine metabolic process"/>
    <property type="evidence" value="ECO:0007669"/>
    <property type="project" value="TreeGrafter"/>
</dbReference>
<feature type="domain" description="Glutamine amidotransferase type-2" evidence="10">
    <location>
        <begin position="33"/>
        <end position="301"/>
    </location>
</feature>
<organism evidence="12 13">
    <name type="scientific">Microlunatus endophyticus</name>
    <dbReference type="NCBI Taxonomy" id="1716077"/>
    <lineage>
        <taxon>Bacteria</taxon>
        <taxon>Bacillati</taxon>
        <taxon>Actinomycetota</taxon>
        <taxon>Actinomycetes</taxon>
        <taxon>Propionibacteriales</taxon>
        <taxon>Propionibacteriaceae</taxon>
        <taxon>Microlunatus</taxon>
    </lineage>
</organism>
<evidence type="ECO:0000259" key="10">
    <source>
        <dbReference type="PROSITE" id="PS51278"/>
    </source>
</evidence>
<gene>
    <name evidence="8 12" type="primary">glmS</name>
    <name evidence="12" type="ORF">GCM10011575_46380</name>
</gene>
<evidence type="ECO:0000256" key="4">
    <source>
        <dbReference type="ARBA" id="ARBA00022576"/>
    </source>
</evidence>
<dbReference type="PANTHER" id="PTHR10937">
    <property type="entry name" value="GLUCOSAMINE--FRUCTOSE-6-PHOSPHATE AMINOTRANSFERASE, ISOMERIZING"/>
    <property type="match status" value="1"/>
</dbReference>
<dbReference type="CDD" id="cd05008">
    <property type="entry name" value="SIS_GlmS_GlmD_1"/>
    <property type="match status" value="1"/>
</dbReference>
<dbReference type="GO" id="GO:0005975">
    <property type="term" value="P:carbohydrate metabolic process"/>
    <property type="evidence" value="ECO:0007669"/>
    <property type="project" value="UniProtKB-UniRule"/>
</dbReference>
<dbReference type="Gene3D" id="3.40.50.10490">
    <property type="entry name" value="Glucose-6-phosphate isomerase like protein, domain 1"/>
    <property type="match status" value="2"/>
</dbReference>
<reference evidence="12" key="1">
    <citation type="journal article" date="2014" name="Int. J. Syst. Evol. Microbiol.">
        <title>Complete genome sequence of Corynebacterium casei LMG S-19264T (=DSM 44701T), isolated from a smear-ripened cheese.</title>
        <authorList>
            <consortium name="US DOE Joint Genome Institute (JGI-PGF)"/>
            <person name="Walter F."/>
            <person name="Albersmeier A."/>
            <person name="Kalinowski J."/>
            <person name="Ruckert C."/>
        </authorList>
    </citation>
    <scope>NUCLEOTIDE SEQUENCE</scope>
    <source>
        <strain evidence="12">CGMCC 4.7306</strain>
    </source>
</reference>
<dbReference type="Pfam" id="PF13522">
    <property type="entry name" value="GATase_6"/>
    <property type="match status" value="1"/>
</dbReference>
<feature type="domain" description="SIS" evidence="11">
    <location>
        <begin position="541"/>
        <end position="685"/>
    </location>
</feature>
<keyword evidence="7" id="KW-0315">Glutamine amidotransferase</keyword>
<feature type="compositionally biased region" description="Basic and acidic residues" evidence="9">
    <location>
        <begin position="97"/>
        <end position="107"/>
    </location>
</feature>
<dbReference type="FunFam" id="3.40.50.10490:FF:000002">
    <property type="entry name" value="Glutamine--fructose-6-phosphate aminotransferase [isomerizing]"/>
    <property type="match status" value="1"/>
</dbReference>
<feature type="region of interest" description="Disordered" evidence="9">
    <location>
        <begin position="68"/>
        <end position="107"/>
    </location>
</feature>
<evidence type="ECO:0000313" key="13">
    <source>
        <dbReference type="Proteomes" id="UP000613840"/>
    </source>
</evidence>
<dbReference type="SUPFAM" id="SSF53697">
    <property type="entry name" value="SIS domain"/>
    <property type="match status" value="1"/>
</dbReference>
<dbReference type="AlphaFoldDB" id="A0A917SIS6"/>
<proteinExistence type="inferred from homology"/>
<keyword evidence="5 8" id="KW-0808">Transferase</keyword>
<dbReference type="GO" id="GO:0046349">
    <property type="term" value="P:amino sugar biosynthetic process"/>
    <property type="evidence" value="ECO:0007669"/>
    <property type="project" value="UniProtKB-ARBA"/>
</dbReference>
<dbReference type="InterPro" id="IPR047084">
    <property type="entry name" value="GFAT_N"/>
</dbReference>
<dbReference type="InterPro" id="IPR017932">
    <property type="entry name" value="GATase_2_dom"/>
</dbReference>
<dbReference type="SUPFAM" id="SSF56235">
    <property type="entry name" value="N-terminal nucleophile aminohydrolases (Ntn hydrolases)"/>
    <property type="match status" value="1"/>
</dbReference>
<comment type="catalytic activity">
    <reaction evidence="1 8">
        <text>D-fructose 6-phosphate + L-glutamine = D-glucosamine 6-phosphate + L-glutamate</text>
        <dbReference type="Rhea" id="RHEA:13237"/>
        <dbReference type="ChEBI" id="CHEBI:29985"/>
        <dbReference type="ChEBI" id="CHEBI:58359"/>
        <dbReference type="ChEBI" id="CHEBI:58725"/>
        <dbReference type="ChEBI" id="CHEBI:61527"/>
        <dbReference type="EC" id="2.6.1.16"/>
    </reaction>
</comment>
<evidence type="ECO:0000256" key="2">
    <source>
        <dbReference type="ARBA" id="ARBA00012916"/>
    </source>
</evidence>
<dbReference type="NCBIfam" id="NF001484">
    <property type="entry name" value="PRK00331.1"/>
    <property type="match status" value="1"/>
</dbReference>
<keyword evidence="4 8" id="KW-0032">Aminotransferase</keyword>
<dbReference type="InterPro" id="IPR035466">
    <property type="entry name" value="GlmS/AgaS_SIS"/>
</dbReference>
<dbReference type="InterPro" id="IPR029055">
    <property type="entry name" value="Ntn_hydrolases_N"/>
</dbReference>
<dbReference type="GO" id="GO:0006002">
    <property type="term" value="P:fructose 6-phosphate metabolic process"/>
    <property type="evidence" value="ECO:0007669"/>
    <property type="project" value="TreeGrafter"/>
</dbReference>
<evidence type="ECO:0000256" key="5">
    <source>
        <dbReference type="ARBA" id="ARBA00022679"/>
    </source>
</evidence>
<dbReference type="InterPro" id="IPR035490">
    <property type="entry name" value="GlmS/FrlB_SIS"/>
</dbReference>
<dbReference type="InterPro" id="IPR001347">
    <property type="entry name" value="SIS_dom"/>
</dbReference>
<evidence type="ECO:0000256" key="8">
    <source>
        <dbReference type="HAMAP-Rule" id="MF_00164"/>
    </source>
</evidence>
<keyword evidence="13" id="KW-1185">Reference proteome</keyword>
<evidence type="ECO:0000256" key="3">
    <source>
        <dbReference type="ARBA" id="ARBA00016090"/>
    </source>
</evidence>
<dbReference type="Gene3D" id="3.60.20.10">
    <property type="entry name" value="Glutamine Phosphoribosylpyrophosphate, subunit 1, domain 1"/>
    <property type="match status" value="1"/>
</dbReference>
<comment type="subunit">
    <text evidence="8">Homodimer.</text>
</comment>
<dbReference type="GO" id="GO:0005829">
    <property type="term" value="C:cytosol"/>
    <property type="evidence" value="ECO:0007669"/>
    <property type="project" value="TreeGrafter"/>
</dbReference>
<reference evidence="12" key="2">
    <citation type="submission" date="2020-09" db="EMBL/GenBank/DDBJ databases">
        <authorList>
            <person name="Sun Q."/>
            <person name="Zhou Y."/>
        </authorList>
    </citation>
    <scope>NUCLEOTIDE SEQUENCE</scope>
    <source>
        <strain evidence="12">CGMCC 4.7306</strain>
    </source>
</reference>
<dbReference type="EC" id="2.6.1.16" evidence="2 8"/>
<dbReference type="PANTHER" id="PTHR10937:SF0">
    <property type="entry name" value="GLUTAMINE--FRUCTOSE-6-PHOSPHATE TRANSAMINASE (ISOMERIZING)"/>
    <property type="match status" value="1"/>
</dbReference>
<evidence type="ECO:0000259" key="11">
    <source>
        <dbReference type="PROSITE" id="PS51464"/>
    </source>
</evidence>
<dbReference type="PROSITE" id="PS51464">
    <property type="entry name" value="SIS"/>
    <property type="match status" value="2"/>
</dbReference>
<dbReference type="CDD" id="cd00714">
    <property type="entry name" value="GFAT"/>
    <property type="match status" value="1"/>
</dbReference>
<comment type="subcellular location">
    <subcellularLocation>
        <location evidence="8">Cytoplasm</location>
    </subcellularLocation>
</comment>
<sequence>MVIDLFRHADDYRRRAANVRIAPPTAGILTGMCGIVGYVGPAPAADIILAGLKRLEYRGYDSAGIAVVTSDSGTGSGTDSGTGSGTDSGTGSGTDSGTDRAADRPGRRIELVKRAGKIANLAEVLQSEPMPADGVGIGHTRWATHGVPNDLNAHPHLSYDGRVAVVHNGILENHALLRAGLAEAGITTVSDTDTEVAAHLLAQELASGQDGAGADGAGADGAVDLAGAMRAVCNRLDGAFTLVAVDRDDPRVVVGARRNSPLVVGVGDGENYLASDVAAFIDHTRDAIELGQDQVVEIRADGVRVTGFDGAPATTTAYHVDWDTSAAQKDGFDWFMRKEIYEQPKAVADTLLGRYDTDGSLRLDELRIPEYELRLIDKIIIVACGTAFYSGLVAKYAIEHWTRIACEVELAHEFRYRDPILSGRTLVVCISQSGETADTLMAIRHASEQGARVLAICNTNGSTIPRESDAVIYTHAGPEIGVASTKGFTTQLTACYLLGLYLAQVRSTLFGDEIAVLMAELERMPQTIQRVLDEAEPVLELAADFADQPSVLFLGRHVGYPVALEGALKLKELAYIHAEGFAAGELKHGPIALIEDGLPVFVVVPPQGRDMLHDKVVSNIAEIRARGALTAVLAEEDDEAIPALADVWIRLPKVSTLLQPLAAIVPLQLFACELATRKGHDVDQPRNLAKSVTVE</sequence>
<dbReference type="Proteomes" id="UP000613840">
    <property type="component" value="Unassembled WGS sequence"/>
</dbReference>
<evidence type="ECO:0000256" key="7">
    <source>
        <dbReference type="ARBA" id="ARBA00022962"/>
    </source>
</evidence>
<dbReference type="Pfam" id="PF01380">
    <property type="entry name" value="SIS"/>
    <property type="match status" value="2"/>
</dbReference>
<name>A0A917SIS6_9ACTN</name>
<keyword evidence="8" id="KW-0963">Cytoplasm</keyword>
<evidence type="ECO:0000256" key="9">
    <source>
        <dbReference type="SAM" id="MobiDB-lite"/>
    </source>
</evidence>
<evidence type="ECO:0000313" key="12">
    <source>
        <dbReference type="EMBL" id="GGL82800.1"/>
    </source>
</evidence>
<dbReference type="InterPro" id="IPR046348">
    <property type="entry name" value="SIS_dom_sf"/>
</dbReference>
<dbReference type="GO" id="GO:0006487">
    <property type="term" value="P:protein N-linked glycosylation"/>
    <property type="evidence" value="ECO:0007669"/>
    <property type="project" value="TreeGrafter"/>
</dbReference>
<feature type="compositionally biased region" description="Gly residues" evidence="9">
    <location>
        <begin position="74"/>
        <end position="94"/>
    </location>
</feature>